<evidence type="ECO:0000256" key="7">
    <source>
        <dbReference type="PIRSR" id="PIRSR602081-2"/>
    </source>
</evidence>
<evidence type="ECO:0000256" key="1">
    <source>
        <dbReference type="ARBA" id="ARBA00001932"/>
    </source>
</evidence>
<dbReference type="Gene3D" id="1.25.40.80">
    <property type="match status" value="1"/>
</dbReference>
<feature type="binding site" evidence="6">
    <location>
        <begin position="422"/>
        <end position="429"/>
    </location>
    <ligand>
        <name>FAD</name>
        <dbReference type="ChEBI" id="CHEBI:57692"/>
    </ligand>
</feature>
<dbReference type="Gene3D" id="1.10.579.10">
    <property type="entry name" value="DNA Cyclobutane Dipyrimidine Photolyase, subunit A, domain 3"/>
    <property type="match status" value="1"/>
</dbReference>
<evidence type="ECO:0000313" key="10">
    <source>
        <dbReference type="EMBL" id="WPH00887.1"/>
    </source>
</evidence>
<dbReference type="SUPFAM" id="SSF52425">
    <property type="entry name" value="Cryptochrome/photolyase, N-terminal domain"/>
    <property type="match status" value="1"/>
</dbReference>
<evidence type="ECO:0000256" key="2">
    <source>
        <dbReference type="ARBA" id="ARBA00005862"/>
    </source>
</evidence>
<dbReference type="Proteomes" id="UP001303373">
    <property type="component" value="Chromosome 5"/>
</dbReference>
<comment type="similarity">
    <text evidence="2">Belongs to the DNA photolyase class-1 family.</text>
</comment>
<dbReference type="PANTHER" id="PTHR11455">
    <property type="entry name" value="CRYPTOCHROME"/>
    <property type="match status" value="1"/>
</dbReference>
<dbReference type="InterPro" id="IPR018394">
    <property type="entry name" value="DNA_photolyase_1_CS_C"/>
</dbReference>
<dbReference type="GO" id="GO:0005737">
    <property type="term" value="C:cytoplasm"/>
    <property type="evidence" value="ECO:0007669"/>
    <property type="project" value="TreeGrafter"/>
</dbReference>
<feature type="binding site" evidence="6">
    <location>
        <position position="419"/>
    </location>
    <ligand>
        <name>FAD</name>
        <dbReference type="ChEBI" id="CHEBI:57692"/>
    </ligand>
</feature>
<keyword evidence="5" id="KW-0157">Chromophore</keyword>
<feature type="binding site" evidence="6">
    <location>
        <position position="365"/>
    </location>
    <ligand>
        <name>FAD</name>
        <dbReference type="ChEBI" id="CHEBI:57692"/>
    </ligand>
</feature>
<evidence type="ECO:0000256" key="4">
    <source>
        <dbReference type="ARBA" id="ARBA00022827"/>
    </source>
</evidence>
<evidence type="ECO:0000256" key="3">
    <source>
        <dbReference type="ARBA" id="ARBA00022630"/>
    </source>
</evidence>
<dbReference type="GO" id="GO:0006950">
    <property type="term" value="P:response to stress"/>
    <property type="evidence" value="ECO:0007669"/>
    <property type="project" value="UniProtKB-ARBA"/>
</dbReference>
<gene>
    <name evidence="10" type="ORF">R9X50_00371900</name>
</gene>
<dbReference type="Pfam" id="PF00875">
    <property type="entry name" value="DNA_photolyase"/>
    <property type="match status" value="1"/>
</dbReference>
<comment type="cofactor">
    <cofactor evidence="6">
        <name>FAD</name>
        <dbReference type="ChEBI" id="CHEBI:57692"/>
    </cofactor>
    <text evidence="6">Binds 1 FAD per subunit.</text>
</comment>
<evidence type="ECO:0000256" key="5">
    <source>
        <dbReference type="ARBA" id="ARBA00022991"/>
    </source>
</evidence>
<dbReference type="EMBL" id="CP138584">
    <property type="protein sequence ID" value="WPH00887.1"/>
    <property type="molecule type" value="Genomic_DNA"/>
</dbReference>
<dbReference type="PROSITE" id="PS51645">
    <property type="entry name" value="PHR_CRY_ALPHA_BETA"/>
    <property type="match status" value="1"/>
</dbReference>
<dbReference type="AlphaFoldDB" id="A0AAQ3M9L4"/>
<sequence>MLRCRESFITRTPLLFLQAVRFSATCSRTSHRFLHVMPPKRKAISPSPPSKRIKAESPTSPPNDVKSNGAEDSDDIVIDRRFYPAELSIARCAEYTDNKRPRPMAQLNAALSSTAAKRAEIKPGKCVVHWFKRDLRLHDNRALALASNMAHKAGIPLVCMFFVSPQDYEAHVVSPRKVDFELRSLAIVKADLEELGIPLYTTTIEDRTLVPKHVMEKAKAWGAKHVTCNIEYEVDELRRETKLVQSCLKEGIDFNALHDDAVVPPGALKSGSGSQYAVYTPWYKSWAKHLAAHPHLLAASDPPAPNPAEAKEIFREIFALPLPEAPLNKILAKDEKERMASLYPAGEHEAVARLERFVEERISKYKDTRDLPALHNTSILSIHFSAGTLSARAAVRLAQASSPKFKTDLTAGPQGPTVWISEVAWRDFYKHVLCHWPYVCMSKAFKPSTSLIKWDYNPKLFAAWREGRTGFPFVDAAMRQLAHTGWMHNRARMVVASFLAKDLLLDWRLGERYFMLQLVDGDFGSNNGGWGFSASVGVDPQPYFRIFNPLLQSEKFDADGSYIRKWVPELAGVEGKAIHDPYGRGAGAKAKKAGYPPPCVVHKEMREKALQRYKDVLKANP</sequence>
<evidence type="ECO:0000256" key="8">
    <source>
        <dbReference type="SAM" id="MobiDB-lite"/>
    </source>
</evidence>
<evidence type="ECO:0000259" key="9">
    <source>
        <dbReference type="PROSITE" id="PS51645"/>
    </source>
</evidence>
<dbReference type="GO" id="GO:0071949">
    <property type="term" value="F:FAD binding"/>
    <property type="evidence" value="ECO:0007669"/>
    <property type="project" value="TreeGrafter"/>
</dbReference>
<dbReference type="FunFam" id="1.10.579.10:FF:000003">
    <property type="entry name" value="Deoxyribodipyrimidine photo-lyase"/>
    <property type="match status" value="1"/>
</dbReference>
<dbReference type="InterPro" id="IPR002081">
    <property type="entry name" value="Cryptochrome/DNA_photolyase_1"/>
</dbReference>
<comment type="cofactor">
    <cofactor evidence="1">
        <name>(6R)-5,10-methylene-5,6,7,8-tetrahydrofolate</name>
        <dbReference type="ChEBI" id="CHEBI:15636"/>
    </cofactor>
</comment>
<evidence type="ECO:0000256" key="6">
    <source>
        <dbReference type="PIRSR" id="PIRSR602081-1"/>
    </source>
</evidence>
<keyword evidence="11" id="KW-1185">Reference proteome</keyword>
<dbReference type="GO" id="GO:0003904">
    <property type="term" value="F:deoxyribodipyrimidine photo-lyase activity"/>
    <property type="evidence" value="ECO:0007669"/>
    <property type="project" value="TreeGrafter"/>
</dbReference>
<protein>
    <recommendedName>
        <fullName evidence="9">Photolyase/cryptochrome alpha/beta domain-containing protein</fullName>
    </recommendedName>
</protein>
<proteinExistence type="inferred from homology"/>
<evidence type="ECO:0000313" key="11">
    <source>
        <dbReference type="Proteomes" id="UP001303373"/>
    </source>
</evidence>
<dbReference type="InterPro" id="IPR014729">
    <property type="entry name" value="Rossmann-like_a/b/a_fold"/>
</dbReference>
<feature type="site" description="Electron transfer via tryptophanyl radical" evidence="7">
    <location>
        <position position="454"/>
    </location>
</feature>
<organism evidence="10 11">
    <name type="scientific">Acrodontium crateriforme</name>
    <dbReference type="NCBI Taxonomy" id="150365"/>
    <lineage>
        <taxon>Eukaryota</taxon>
        <taxon>Fungi</taxon>
        <taxon>Dikarya</taxon>
        <taxon>Ascomycota</taxon>
        <taxon>Pezizomycotina</taxon>
        <taxon>Dothideomycetes</taxon>
        <taxon>Dothideomycetidae</taxon>
        <taxon>Mycosphaerellales</taxon>
        <taxon>Teratosphaeriaceae</taxon>
        <taxon>Acrodontium</taxon>
    </lineage>
</organism>
<feature type="binding site" evidence="6">
    <location>
        <begin position="377"/>
        <end position="381"/>
    </location>
    <ligand>
        <name>FAD</name>
        <dbReference type="ChEBI" id="CHEBI:57692"/>
    </ligand>
</feature>
<accession>A0AAQ3M9L4</accession>
<feature type="binding site" evidence="6">
    <location>
        <begin position="520"/>
        <end position="522"/>
    </location>
    <ligand>
        <name>FAD</name>
        <dbReference type="ChEBI" id="CHEBI:57692"/>
    </ligand>
</feature>
<name>A0AAQ3M9L4_9PEZI</name>
<dbReference type="PANTHER" id="PTHR11455:SF18">
    <property type="entry name" value="SI:CH1073-390K14.1"/>
    <property type="match status" value="1"/>
</dbReference>
<dbReference type="InterPro" id="IPR005101">
    <property type="entry name" value="Cryptochr/Photolyase_FAD-bd"/>
</dbReference>
<feature type="site" description="Electron transfer via tryptophanyl radical" evidence="7">
    <location>
        <position position="507"/>
    </location>
</feature>
<dbReference type="SUPFAM" id="SSF48173">
    <property type="entry name" value="Cryptochrome/photolyase FAD-binding domain"/>
    <property type="match status" value="1"/>
</dbReference>
<feature type="domain" description="Photolyase/cryptochrome alpha/beta" evidence="9">
    <location>
        <begin position="125"/>
        <end position="262"/>
    </location>
</feature>
<dbReference type="GO" id="GO:0006139">
    <property type="term" value="P:nucleobase-containing compound metabolic process"/>
    <property type="evidence" value="ECO:0007669"/>
    <property type="project" value="UniProtKB-ARBA"/>
</dbReference>
<dbReference type="InterPro" id="IPR036155">
    <property type="entry name" value="Crypto/Photolyase_N_sf"/>
</dbReference>
<dbReference type="GO" id="GO:0005634">
    <property type="term" value="C:nucleus"/>
    <property type="evidence" value="ECO:0007669"/>
    <property type="project" value="TreeGrafter"/>
</dbReference>
<keyword evidence="4 6" id="KW-0274">FAD</keyword>
<dbReference type="GO" id="GO:0032922">
    <property type="term" value="P:circadian regulation of gene expression"/>
    <property type="evidence" value="ECO:0007669"/>
    <property type="project" value="TreeGrafter"/>
</dbReference>
<dbReference type="Pfam" id="PF03441">
    <property type="entry name" value="FAD_binding_7"/>
    <property type="match status" value="1"/>
</dbReference>
<keyword evidence="3 6" id="KW-0285">Flavoprotein</keyword>
<dbReference type="PRINTS" id="PR00147">
    <property type="entry name" value="DNAPHOTLYASE"/>
</dbReference>
<dbReference type="GO" id="GO:0043153">
    <property type="term" value="P:entrainment of circadian clock by photoperiod"/>
    <property type="evidence" value="ECO:0007669"/>
    <property type="project" value="TreeGrafter"/>
</dbReference>
<dbReference type="InterPro" id="IPR036134">
    <property type="entry name" value="Crypto/Photolyase_FAD-like_sf"/>
</dbReference>
<feature type="region of interest" description="Disordered" evidence="8">
    <location>
        <begin position="37"/>
        <end position="71"/>
    </location>
</feature>
<dbReference type="InterPro" id="IPR006050">
    <property type="entry name" value="DNA_photolyase_N"/>
</dbReference>
<feature type="site" description="Electron transfer via tryptophanyl radical" evidence="7">
    <location>
        <position position="530"/>
    </location>
</feature>
<dbReference type="PROSITE" id="PS00691">
    <property type="entry name" value="DNA_PHOTOLYASES_1_2"/>
    <property type="match status" value="1"/>
</dbReference>
<reference evidence="10 11" key="1">
    <citation type="submission" date="2023-11" db="EMBL/GenBank/DDBJ databases">
        <title>An acidophilic fungus is an integral part of prey digestion in a carnivorous sundew plant.</title>
        <authorList>
            <person name="Tsai I.J."/>
        </authorList>
    </citation>
    <scope>NUCLEOTIDE SEQUENCE [LARGE SCALE GENOMIC DNA]</scope>
    <source>
        <strain evidence="10">169a</strain>
    </source>
</reference>
<dbReference type="GO" id="GO:0003677">
    <property type="term" value="F:DNA binding"/>
    <property type="evidence" value="ECO:0007669"/>
    <property type="project" value="TreeGrafter"/>
</dbReference>
<dbReference type="Gene3D" id="3.40.50.620">
    <property type="entry name" value="HUPs"/>
    <property type="match status" value="1"/>
</dbReference>